<comment type="similarity">
    <text evidence="1">Belongs to the Gfa family.</text>
</comment>
<keyword evidence="3" id="KW-0862">Zinc</keyword>
<dbReference type="PANTHER" id="PTHR28620:SF1">
    <property type="entry name" value="CENP-V_GFA DOMAIN-CONTAINING PROTEIN"/>
    <property type="match status" value="1"/>
</dbReference>
<reference evidence="5 6" key="1">
    <citation type="submission" date="2013-01" db="EMBL/GenBank/DDBJ databases">
        <authorList>
            <person name="Fiebig A."/>
            <person name="Goeker M."/>
            <person name="Klenk H.-P.P."/>
        </authorList>
    </citation>
    <scope>NUCLEOTIDE SEQUENCE [LARGE SCALE GENOMIC DNA]</scope>
    <source>
        <strain evidence="5 6">DSM 24838</strain>
    </source>
</reference>
<dbReference type="EMBL" id="AONG01000009">
    <property type="protein sequence ID" value="KIQ69626.1"/>
    <property type="molecule type" value="Genomic_DNA"/>
</dbReference>
<dbReference type="InterPro" id="IPR006913">
    <property type="entry name" value="CENP-V/GFA"/>
</dbReference>
<evidence type="ECO:0000256" key="1">
    <source>
        <dbReference type="ARBA" id="ARBA00005495"/>
    </source>
</evidence>
<keyword evidence="2" id="KW-0479">Metal-binding</keyword>
<dbReference type="Pfam" id="PF04828">
    <property type="entry name" value="GFA"/>
    <property type="match status" value="1"/>
</dbReference>
<dbReference type="InterPro" id="IPR011057">
    <property type="entry name" value="Mss4-like_sf"/>
</dbReference>
<dbReference type="STRING" id="1123501.Wenmar_01990"/>
<evidence type="ECO:0000256" key="3">
    <source>
        <dbReference type="ARBA" id="ARBA00022833"/>
    </source>
</evidence>
<dbReference type="eggNOG" id="COG3791">
    <property type="taxonomic scope" value="Bacteria"/>
</dbReference>
<dbReference type="Proteomes" id="UP000035100">
    <property type="component" value="Unassembled WGS sequence"/>
</dbReference>
<gene>
    <name evidence="5" type="ORF">Wenmar_01990</name>
</gene>
<dbReference type="Gene3D" id="2.170.150.70">
    <property type="match status" value="1"/>
</dbReference>
<dbReference type="GO" id="GO:0046872">
    <property type="term" value="F:metal ion binding"/>
    <property type="evidence" value="ECO:0007669"/>
    <property type="project" value="UniProtKB-KW"/>
</dbReference>
<organism evidence="5 6">
    <name type="scientific">Wenxinia marina DSM 24838</name>
    <dbReference type="NCBI Taxonomy" id="1123501"/>
    <lineage>
        <taxon>Bacteria</taxon>
        <taxon>Pseudomonadati</taxon>
        <taxon>Pseudomonadota</taxon>
        <taxon>Alphaproteobacteria</taxon>
        <taxon>Rhodobacterales</taxon>
        <taxon>Roseobacteraceae</taxon>
        <taxon>Wenxinia</taxon>
    </lineage>
</organism>
<keyword evidence="6" id="KW-1185">Reference proteome</keyword>
<dbReference type="OrthoDB" id="9807246at2"/>
<dbReference type="AlphaFoldDB" id="A0A0D0PDX8"/>
<dbReference type="RefSeq" id="WP_018304841.1">
    <property type="nucleotide sequence ID" value="NZ_KB902316.1"/>
</dbReference>
<feature type="domain" description="CENP-V/GFA" evidence="4">
    <location>
        <begin position="6"/>
        <end position="124"/>
    </location>
</feature>
<protein>
    <recommendedName>
        <fullName evidence="4">CENP-V/GFA domain-containing protein</fullName>
    </recommendedName>
</protein>
<evidence type="ECO:0000259" key="4">
    <source>
        <dbReference type="PROSITE" id="PS51891"/>
    </source>
</evidence>
<dbReference type="PANTHER" id="PTHR28620">
    <property type="entry name" value="CENTROMERE PROTEIN V"/>
    <property type="match status" value="1"/>
</dbReference>
<evidence type="ECO:0000313" key="6">
    <source>
        <dbReference type="Proteomes" id="UP000035100"/>
    </source>
</evidence>
<comment type="caution">
    <text evidence="5">The sequence shown here is derived from an EMBL/GenBank/DDBJ whole genome shotgun (WGS) entry which is preliminary data.</text>
</comment>
<dbReference type="SUPFAM" id="SSF51316">
    <property type="entry name" value="Mss4-like"/>
    <property type="match status" value="1"/>
</dbReference>
<dbReference type="InterPro" id="IPR052355">
    <property type="entry name" value="CENP-V-like"/>
</dbReference>
<name>A0A0D0PDX8_9RHOB</name>
<evidence type="ECO:0000256" key="2">
    <source>
        <dbReference type="ARBA" id="ARBA00022723"/>
    </source>
</evidence>
<accession>A0A0D0PDX8</accession>
<proteinExistence type="inferred from homology"/>
<evidence type="ECO:0000313" key="5">
    <source>
        <dbReference type="EMBL" id="KIQ69626.1"/>
    </source>
</evidence>
<dbReference type="GO" id="GO:0016846">
    <property type="term" value="F:carbon-sulfur lyase activity"/>
    <property type="evidence" value="ECO:0007669"/>
    <property type="project" value="InterPro"/>
</dbReference>
<dbReference type="PROSITE" id="PS51891">
    <property type="entry name" value="CENP_V_GFA"/>
    <property type="match status" value="1"/>
</dbReference>
<sequence length="141" mass="15584">MAERTYHGTCHCGRVAFELRMDPLATQLRKCNCSYCMKAGYKKALMPFDTLTITRGAASLGTYHADPSAWPPGTIDHYFCPSCGVQTFSRGELDEMGGEFWAVNLACLDDLPAASLGAMEVVYEDGRNDRQDRAPEITAYL</sequence>